<dbReference type="Gene3D" id="3.10.170.20">
    <property type="match status" value="1"/>
</dbReference>
<evidence type="ECO:0000256" key="8">
    <source>
        <dbReference type="PIRSR" id="PIRSR601577-2"/>
    </source>
</evidence>
<dbReference type="GO" id="GO:0016020">
    <property type="term" value="C:membrane"/>
    <property type="evidence" value="ECO:0007669"/>
    <property type="project" value="InterPro"/>
</dbReference>
<feature type="active site" evidence="7">
    <location>
        <position position="173"/>
    </location>
</feature>
<keyword evidence="2" id="KW-0645">Protease</keyword>
<dbReference type="SUPFAM" id="SSF55486">
    <property type="entry name" value="Metalloproteases ('zincins'), catalytic domain"/>
    <property type="match status" value="1"/>
</dbReference>
<feature type="binding site" evidence="8">
    <location>
        <position position="240"/>
    </location>
    <ligand>
        <name>Zn(2+)</name>
        <dbReference type="ChEBI" id="CHEBI:29105"/>
        <note>catalytic</note>
    </ligand>
</feature>
<keyword evidence="3 8" id="KW-0479">Metal-binding</keyword>
<reference evidence="9 10" key="1">
    <citation type="submission" date="2011-07" db="EMBL/GenBank/DDBJ databases">
        <authorList>
            <person name="Coyne R."/>
            <person name="Brami D."/>
            <person name="Johnson J."/>
            <person name="Hostetler J."/>
            <person name="Hannick L."/>
            <person name="Clark T."/>
            <person name="Cassidy-Hanley D."/>
            <person name="Inman J."/>
        </authorList>
    </citation>
    <scope>NUCLEOTIDE SEQUENCE [LARGE SCALE GENOMIC DNA]</scope>
    <source>
        <strain evidence="9 10">G5</strain>
    </source>
</reference>
<evidence type="ECO:0000256" key="4">
    <source>
        <dbReference type="ARBA" id="ARBA00022801"/>
    </source>
</evidence>
<feature type="binding site" evidence="8">
    <location>
        <position position="176"/>
    </location>
    <ligand>
        <name>Zn(2+)</name>
        <dbReference type="ChEBI" id="CHEBI:29105"/>
        <note>catalytic</note>
    </ligand>
</feature>
<evidence type="ECO:0000256" key="3">
    <source>
        <dbReference type="ARBA" id="ARBA00022723"/>
    </source>
</evidence>
<dbReference type="EMBL" id="GL983553">
    <property type="protein sequence ID" value="EGR32901.1"/>
    <property type="molecule type" value="Genomic_DNA"/>
</dbReference>
<dbReference type="GO" id="GO:0005737">
    <property type="term" value="C:cytoplasm"/>
    <property type="evidence" value="ECO:0007669"/>
    <property type="project" value="TreeGrafter"/>
</dbReference>
<gene>
    <name evidence="9" type="ORF">IMG5_067420</name>
</gene>
<dbReference type="eggNOG" id="KOG2556">
    <property type="taxonomic scope" value="Eukaryota"/>
</dbReference>
<dbReference type="Gene3D" id="3.90.132.10">
    <property type="entry name" value="Leishmanolysin , domain 2"/>
    <property type="match status" value="1"/>
</dbReference>
<comment type="cofactor">
    <cofactor evidence="8">
        <name>Zn(2+)</name>
        <dbReference type="ChEBI" id="CHEBI:29105"/>
    </cofactor>
    <text evidence="8">Binds 1 zinc ion per subunit.</text>
</comment>
<feature type="non-terminal residue" evidence="9">
    <location>
        <position position="426"/>
    </location>
</feature>
<accession>G0QPF9</accession>
<evidence type="ECO:0000256" key="5">
    <source>
        <dbReference type="ARBA" id="ARBA00022833"/>
    </source>
</evidence>
<feature type="binding site" evidence="8">
    <location>
        <position position="172"/>
    </location>
    <ligand>
        <name>Zn(2+)</name>
        <dbReference type="ChEBI" id="CHEBI:29105"/>
        <note>catalytic</note>
    </ligand>
</feature>
<dbReference type="STRING" id="857967.G0QPF9"/>
<dbReference type="PANTHER" id="PTHR10942">
    <property type="entry name" value="LEISHMANOLYSIN-LIKE PEPTIDASE"/>
    <property type="match status" value="1"/>
</dbReference>
<evidence type="ECO:0000256" key="7">
    <source>
        <dbReference type="PIRSR" id="PIRSR601577-1"/>
    </source>
</evidence>
<dbReference type="GO" id="GO:0007155">
    <property type="term" value="P:cell adhesion"/>
    <property type="evidence" value="ECO:0007669"/>
    <property type="project" value="InterPro"/>
</dbReference>
<dbReference type="EC" id="3.4.24.36" evidence="9"/>
<dbReference type="GO" id="GO:0006508">
    <property type="term" value="P:proteolysis"/>
    <property type="evidence" value="ECO:0007669"/>
    <property type="project" value="UniProtKB-KW"/>
</dbReference>
<protein>
    <submittedName>
        <fullName evidence="9">Leishmanolysin family protein, putative</fullName>
        <ecNumber evidence="9">3.4.24.36</ecNumber>
    </submittedName>
</protein>
<evidence type="ECO:0000256" key="2">
    <source>
        <dbReference type="ARBA" id="ARBA00022670"/>
    </source>
</evidence>
<evidence type="ECO:0000313" key="9">
    <source>
        <dbReference type="EMBL" id="EGR32901.1"/>
    </source>
</evidence>
<dbReference type="GO" id="GO:0004222">
    <property type="term" value="F:metalloendopeptidase activity"/>
    <property type="evidence" value="ECO:0007669"/>
    <property type="project" value="InterPro"/>
</dbReference>
<sequence>METSLFQPIQHYDPFFKFSEDQEWYPFKMHFDYSNNNKTSRHLLQILQTQVIPAVGAYFEQALKVQKFKSRIFIDDFYLKKTCGIPKLKIPQKHIKKGVEADSIFYITLLNEPFNNYIAYASICPQGKGFGFPNGRPTVGYFAINEYYFQKDIDRLVQDPTLINQWIWTTLHEITHSLVFSPHNFKRFIREKNPMKQFEDGRFYIIAPSVLEYAKKYFNCEQMKGVPLEDEGGEGTEKGHWDRKTFGNEVMTGSSTYDNVFTKFTLLIFYASGWYDVEWSQSQQLTWGYGEGCKFLSQKCDYNSKEFCDLNDGDTGLKCTYDYVGIGNCHEDQLANSCGYFKSRVGKNCNYPSKYMAKKWIQEGGSFGKNTRCFQTSKDKQNLGICFESKCDFDNKFVYFKAFNQWYKCEKDGQVLKVNGVEISCP</sequence>
<dbReference type="Proteomes" id="UP000008983">
    <property type="component" value="Unassembled WGS sequence"/>
</dbReference>
<dbReference type="GeneID" id="14909069"/>
<dbReference type="PANTHER" id="PTHR10942:SF0">
    <property type="entry name" value="LEISHMANOLYSIN-LIKE PEPTIDASE"/>
    <property type="match status" value="1"/>
</dbReference>
<organism evidence="9 10">
    <name type="scientific">Ichthyophthirius multifiliis</name>
    <name type="common">White spot disease agent</name>
    <name type="synonym">Ich</name>
    <dbReference type="NCBI Taxonomy" id="5932"/>
    <lineage>
        <taxon>Eukaryota</taxon>
        <taxon>Sar</taxon>
        <taxon>Alveolata</taxon>
        <taxon>Ciliophora</taxon>
        <taxon>Intramacronucleata</taxon>
        <taxon>Oligohymenophorea</taxon>
        <taxon>Hymenostomatida</taxon>
        <taxon>Ophryoglenina</taxon>
        <taxon>Ichthyophthirius</taxon>
    </lineage>
</organism>
<dbReference type="FunFam" id="3.90.132.10:FF:000001">
    <property type="entry name" value="leishmanolysin-like peptidase isoform X2"/>
    <property type="match status" value="1"/>
</dbReference>
<evidence type="ECO:0000256" key="6">
    <source>
        <dbReference type="ARBA" id="ARBA00023049"/>
    </source>
</evidence>
<keyword evidence="4 9" id="KW-0378">Hydrolase</keyword>
<evidence type="ECO:0000256" key="1">
    <source>
        <dbReference type="ARBA" id="ARBA00005860"/>
    </source>
</evidence>
<dbReference type="GO" id="GO:0046872">
    <property type="term" value="F:metal ion binding"/>
    <property type="evidence" value="ECO:0007669"/>
    <property type="project" value="UniProtKB-KW"/>
</dbReference>
<keyword evidence="5 8" id="KW-0862">Zinc</keyword>
<dbReference type="InParanoid" id="G0QPF9"/>
<evidence type="ECO:0000313" key="10">
    <source>
        <dbReference type="Proteomes" id="UP000008983"/>
    </source>
</evidence>
<keyword evidence="10" id="KW-1185">Reference proteome</keyword>
<comment type="similarity">
    <text evidence="1">Belongs to the peptidase M8 family.</text>
</comment>
<dbReference type="Pfam" id="PF01457">
    <property type="entry name" value="Peptidase_M8"/>
    <property type="match status" value="1"/>
</dbReference>
<dbReference type="AlphaFoldDB" id="G0QPF9"/>
<name>G0QPF9_ICHMU</name>
<proteinExistence type="inferred from homology"/>
<dbReference type="RefSeq" id="XP_004036887.1">
    <property type="nucleotide sequence ID" value="XM_004036839.1"/>
</dbReference>
<dbReference type="OrthoDB" id="527990at2759"/>
<dbReference type="InterPro" id="IPR001577">
    <property type="entry name" value="Peptidase_M8"/>
</dbReference>
<keyword evidence="6 8" id="KW-0482">Metalloprotease</keyword>